<organism evidence="6 7">
    <name type="scientific">Nocardioides simplex</name>
    <name type="common">Arthrobacter simplex</name>
    <dbReference type="NCBI Taxonomy" id="2045"/>
    <lineage>
        <taxon>Bacteria</taxon>
        <taxon>Bacillati</taxon>
        <taxon>Actinomycetota</taxon>
        <taxon>Actinomycetes</taxon>
        <taxon>Propionibacteriales</taxon>
        <taxon>Nocardioidaceae</taxon>
        <taxon>Pimelobacter</taxon>
    </lineage>
</organism>
<feature type="transmembrane region" description="Helical" evidence="5">
    <location>
        <begin position="217"/>
        <end position="236"/>
    </location>
</feature>
<evidence type="ECO:0000256" key="1">
    <source>
        <dbReference type="ARBA" id="ARBA00004141"/>
    </source>
</evidence>
<sequence>MLAPASDLDALRLSLGQGGQTGIKVLIAVFLLGVALDVRLADLRAVVRRPRVLAGGLAAQFALLPALTLLLCRALDVGGSVALGMLLIACCPAGNLSNLLTHRAHGDVALSIALTTCSNLLAVVATPVAFGFWAARYPAADALLSDIRLDPVEMGVEVVLLIGLPFAIGIAVAARRPGLAARLRRPVEIAVLVALLLVIVAGLATRGGVIVAHLDEVAVPAIIQNAVVLLVGYAVGRAFLLPPPGVRAMTFETGIRNTALGLVLALAYFDQLGGVALVVAFWALWDVLTGLLLSTVWRRRPPEPAR</sequence>
<keyword evidence="3 5" id="KW-1133">Transmembrane helix</keyword>
<dbReference type="RefSeq" id="WP_151582988.1">
    <property type="nucleotide sequence ID" value="NZ_WBVM01000006.1"/>
</dbReference>
<dbReference type="InterPro" id="IPR004710">
    <property type="entry name" value="Bilac:Na_transpt"/>
</dbReference>
<dbReference type="PANTHER" id="PTHR10361">
    <property type="entry name" value="SODIUM-BILE ACID COTRANSPORTER"/>
    <property type="match status" value="1"/>
</dbReference>
<feature type="transmembrane region" description="Helical" evidence="5">
    <location>
        <begin position="108"/>
        <end position="134"/>
    </location>
</feature>
<dbReference type="InterPro" id="IPR002657">
    <property type="entry name" value="BilAc:Na_symport/Acr3"/>
</dbReference>
<dbReference type="Proteomes" id="UP000449906">
    <property type="component" value="Unassembled WGS sequence"/>
</dbReference>
<dbReference type="AlphaFoldDB" id="A0A7J5DQV7"/>
<dbReference type="GO" id="GO:0016020">
    <property type="term" value="C:membrane"/>
    <property type="evidence" value="ECO:0007669"/>
    <property type="project" value="UniProtKB-SubCell"/>
</dbReference>
<proteinExistence type="predicted"/>
<dbReference type="Gene3D" id="1.20.1530.20">
    <property type="match status" value="1"/>
</dbReference>
<dbReference type="EMBL" id="WBVM01000006">
    <property type="protein sequence ID" value="KAB2807136.1"/>
    <property type="molecule type" value="Genomic_DNA"/>
</dbReference>
<name>A0A7J5DQV7_NOCSI</name>
<feature type="transmembrane region" description="Helical" evidence="5">
    <location>
        <begin position="21"/>
        <end position="40"/>
    </location>
</feature>
<dbReference type="Pfam" id="PF01758">
    <property type="entry name" value="SBF"/>
    <property type="match status" value="1"/>
</dbReference>
<accession>A0A7J5DQV7</accession>
<comment type="subcellular location">
    <subcellularLocation>
        <location evidence="1">Membrane</location>
        <topology evidence="1">Multi-pass membrane protein</topology>
    </subcellularLocation>
</comment>
<keyword evidence="2 5" id="KW-0812">Transmembrane</keyword>
<evidence type="ECO:0000256" key="2">
    <source>
        <dbReference type="ARBA" id="ARBA00022692"/>
    </source>
</evidence>
<feature type="transmembrane region" description="Helical" evidence="5">
    <location>
        <begin position="186"/>
        <end position="205"/>
    </location>
</feature>
<feature type="transmembrane region" description="Helical" evidence="5">
    <location>
        <begin position="77"/>
        <end position="96"/>
    </location>
</feature>
<comment type="caution">
    <text evidence="6">The sequence shown here is derived from an EMBL/GenBank/DDBJ whole genome shotgun (WGS) entry which is preliminary data.</text>
</comment>
<feature type="transmembrane region" description="Helical" evidence="5">
    <location>
        <begin position="52"/>
        <end position="71"/>
    </location>
</feature>
<gene>
    <name evidence="6" type="ORF">F9L07_26950</name>
</gene>
<reference evidence="6 7" key="1">
    <citation type="submission" date="2019-09" db="EMBL/GenBank/DDBJ databases">
        <title>Pimelobacter sp. isolated from Paulinella.</title>
        <authorList>
            <person name="Jeong S.E."/>
        </authorList>
    </citation>
    <scope>NUCLEOTIDE SEQUENCE [LARGE SCALE GENOMIC DNA]</scope>
    <source>
        <strain evidence="6 7">Pch-N</strain>
    </source>
</reference>
<dbReference type="PANTHER" id="PTHR10361:SF28">
    <property type="entry name" value="P3 PROTEIN-RELATED"/>
    <property type="match status" value="1"/>
</dbReference>
<keyword evidence="4 5" id="KW-0472">Membrane</keyword>
<evidence type="ECO:0000256" key="4">
    <source>
        <dbReference type="ARBA" id="ARBA00023136"/>
    </source>
</evidence>
<evidence type="ECO:0000313" key="6">
    <source>
        <dbReference type="EMBL" id="KAB2807136.1"/>
    </source>
</evidence>
<evidence type="ECO:0000256" key="5">
    <source>
        <dbReference type="SAM" id="Phobius"/>
    </source>
</evidence>
<feature type="transmembrane region" description="Helical" evidence="5">
    <location>
        <begin position="154"/>
        <end position="174"/>
    </location>
</feature>
<evidence type="ECO:0000313" key="7">
    <source>
        <dbReference type="Proteomes" id="UP000449906"/>
    </source>
</evidence>
<protein>
    <submittedName>
        <fullName evidence="6">Bile acid:sodium symporter family protein</fullName>
    </submittedName>
</protein>
<dbReference type="InterPro" id="IPR038770">
    <property type="entry name" value="Na+/solute_symporter_sf"/>
</dbReference>
<evidence type="ECO:0000256" key="3">
    <source>
        <dbReference type="ARBA" id="ARBA00022989"/>
    </source>
</evidence>